<evidence type="ECO:0000256" key="6">
    <source>
        <dbReference type="ARBA" id="ARBA00034078"/>
    </source>
</evidence>
<evidence type="ECO:0000256" key="2">
    <source>
        <dbReference type="ARBA" id="ARBA00022714"/>
    </source>
</evidence>
<dbReference type="CDD" id="cd03064">
    <property type="entry name" value="TRX_Fd_NuoE"/>
    <property type="match status" value="1"/>
</dbReference>
<dbReference type="FunFam" id="1.10.10.1590:FF:000001">
    <property type="entry name" value="NADH-quinone oxidoreductase subunit E"/>
    <property type="match status" value="1"/>
</dbReference>
<sequence length="225" mass="23820">MAITEALCDEMRQLAALYPQSRSALLPMLHLVQSAEGEVSIDGINACAEVLGITSAEVTAVSTFYTMYKRKQVGKHHIGVCINTLCGLLGGDAVYAALSERLGVGHDQPSADGEFWLERIECQAACTHAPVMTVDWEFMDDVTPATAVDIVDRLARGEVVESTRGPIIRDFAATAHTLAFPNDGLADQGSSVDDKMLAGLMIAKERGMSAPSAPAPAAPTSQTEG</sequence>
<dbReference type="Gene3D" id="1.10.10.1590">
    <property type="entry name" value="NADH-quinone oxidoreductase subunit E"/>
    <property type="match status" value="1"/>
</dbReference>
<evidence type="ECO:0000256" key="4">
    <source>
        <dbReference type="ARBA" id="ARBA00023004"/>
    </source>
</evidence>
<dbReference type="GO" id="GO:0046872">
    <property type="term" value="F:metal ion binding"/>
    <property type="evidence" value="ECO:0007669"/>
    <property type="project" value="UniProtKB-KW"/>
</dbReference>
<evidence type="ECO:0000256" key="1">
    <source>
        <dbReference type="ARBA" id="ARBA00010643"/>
    </source>
</evidence>
<dbReference type="EMBL" id="CAFBLS010000084">
    <property type="protein sequence ID" value="CAB4873195.1"/>
    <property type="molecule type" value="Genomic_DNA"/>
</dbReference>
<keyword evidence="4" id="KW-0408">Iron</keyword>
<gene>
    <name evidence="7" type="ORF">UFOPK3402_00808</name>
</gene>
<dbReference type="SUPFAM" id="SSF52833">
    <property type="entry name" value="Thioredoxin-like"/>
    <property type="match status" value="1"/>
</dbReference>
<reference evidence="7" key="1">
    <citation type="submission" date="2020-05" db="EMBL/GenBank/DDBJ databases">
        <authorList>
            <person name="Chiriac C."/>
            <person name="Salcher M."/>
            <person name="Ghai R."/>
            <person name="Kavagutti S V."/>
        </authorList>
    </citation>
    <scope>NUCLEOTIDE SEQUENCE</scope>
</reference>
<dbReference type="AlphaFoldDB" id="A0A6J7DW36"/>
<dbReference type="InterPro" id="IPR036249">
    <property type="entry name" value="Thioredoxin-like_sf"/>
</dbReference>
<comment type="similarity">
    <text evidence="1">Belongs to the complex I 24 kDa subunit family.</text>
</comment>
<keyword evidence="2" id="KW-0001">2Fe-2S</keyword>
<dbReference type="GO" id="GO:0051537">
    <property type="term" value="F:2 iron, 2 sulfur cluster binding"/>
    <property type="evidence" value="ECO:0007669"/>
    <property type="project" value="UniProtKB-KW"/>
</dbReference>
<keyword evidence="3" id="KW-0479">Metal-binding</keyword>
<protein>
    <submittedName>
        <fullName evidence="7">Unannotated protein</fullName>
    </submittedName>
</protein>
<dbReference type="Pfam" id="PF01257">
    <property type="entry name" value="2Fe-2S_thioredx"/>
    <property type="match status" value="1"/>
</dbReference>
<evidence type="ECO:0000256" key="3">
    <source>
        <dbReference type="ARBA" id="ARBA00022723"/>
    </source>
</evidence>
<keyword evidence="5" id="KW-0411">Iron-sulfur</keyword>
<dbReference type="Gene3D" id="3.40.30.10">
    <property type="entry name" value="Glutaredoxin"/>
    <property type="match status" value="1"/>
</dbReference>
<evidence type="ECO:0000313" key="7">
    <source>
        <dbReference type="EMBL" id="CAB4873195.1"/>
    </source>
</evidence>
<name>A0A6J7DW36_9ZZZZ</name>
<dbReference type="GO" id="GO:0003954">
    <property type="term" value="F:NADH dehydrogenase activity"/>
    <property type="evidence" value="ECO:0007669"/>
    <property type="project" value="TreeGrafter"/>
</dbReference>
<comment type="cofactor">
    <cofactor evidence="6">
        <name>[2Fe-2S] cluster</name>
        <dbReference type="ChEBI" id="CHEBI:190135"/>
    </cofactor>
</comment>
<dbReference type="InterPro" id="IPR042128">
    <property type="entry name" value="NuoE_dom"/>
</dbReference>
<accession>A0A6J7DW36</accession>
<dbReference type="PANTHER" id="PTHR10371:SF3">
    <property type="entry name" value="NADH DEHYDROGENASE [UBIQUINONE] FLAVOPROTEIN 2, MITOCHONDRIAL"/>
    <property type="match status" value="1"/>
</dbReference>
<dbReference type="PANTHER" id="PTHR10371">
    <property type="entry name" value="NADH DEHYDROGENASE UBIQUINONE FLAVOPROTEIN 2, MITOCHONDRIAL"/>
    <property type="match status" value="1"/>
</dbReference>
<evidence type="ECO:0000256" key="5">
    <source>
        <dbReference type="ARBA" id="ARBA00023014"/>
    </source>
</evidence>
<organism evidence="7">
    <name type="scientific">freshwater metagenome</name>
    <dbReference type="NCBI Taxonomy" id="449393"/>
    <lineage>
        <taxon>unclassified sequences</taxon>
        <taxon>metagenomes</taxon>
        <taxon>ecological metagenomes</taxon>
    </lineage>
</organism>
<proteinExistence type="inferred from homology"/>
<dbReference type="InterPro" id="IPR041921">
    <property type="entry name" value="NuoE_N"/>
</dbReference>